<feature type="transmembrane region" description="Helical" evidence="4">
    <location>
        <begin position="28"/>
        <end position="46"/>
    </location>
</feature>
<dbReference type="Gene3D" id="1.20.1250.20">
    <property type="entry name" value="MFS general substrate transporter like domains"/>
    <property type="match status" value="1"/>
</dbReference>
<name>A0ABS5ZTW8_9PROT</name>
<dbReference type="SUPFAM" id="SSF103473">
    <property type="entry name" value="MFS general substrate transporter"/>
    <property type="match status" value="1"/>
</dbReference>
<organism evidence="5 6">
    <name type="scientific">Acidithiobacillus concretivorus</name>
    <dbReference type="NCBI Taxonomy" id="3063952"/>
    <lineage>
        <taxon>Bacteria</taxon>
        <taxon>Pseudomonadati</taxon>
        <taxon>Pseudomonadota</taxon>
        <taxon>Acidithiobacillia</taxon>
        <taxon>Acidithiobacillales</taxon>
        <taxon>Acidithiobacillaceae</taxon>
        <taxon>Acidithiobacillus</taxon>
    </lineage>
</organism>
<keyword evidence="3 4" id="KW-0472">Membrane</keyword>
<comment type="caution">
    <text evidence="5">The sequence shown here is derived from an EMBL/GenBank/DDBJ whole genome shotgun (WGS) entry which is preliminary data.</text>
</comment>
<proteinExistence type="predicted"/>
<gene>
    <name evidence="5" type="ORF">HJG40_14885</name>
</gene>
<keyword evidence="2 4" id="KW-1133">Transmembrane helix</keyword>
<keyword evidence="1 4" id="KW-0812">Transmembrane</keyword>
<accession>A0ABS5ZTW8</accession>
<feature type="transmembrane region" description="Helical" evidence="4">
    <location>
        <begin position="52"/>
        <end position="72"/>
    </location>
</feature>
<dbReference type="InterPro" id="IPR011701">
    <property type="entry name" value="MFS"/>
</dbReference>
<protein>
    <submittedName>
        <fullName evidence="5">MFS transporter</fullName>
    </submittedName>
</protein>
<evidence type="ECO:0000256" key="2">
    <source>
        <dbReference type="ARBA" id="ARBA00022989"/>
    </source>
</evidence>
<sequence length="99" mass="10673">FTWTMTVTSQIDLSANHQRGLAVGINEAMGYIAVGAAGLATGYLAVLYGPRWSLLVFGLVVIALALVLLLWIKDTIYWVRAEHTQQEADNPAAAPAQSM</sequence>
<evidence type="ECO:0000256" key="3">
    <source>
        <dbReference type="ARBA" id="ARBA00023136"/>
    </source>
</evidence>
<dbReference type="EMBL" id="JABELD010000186">
    <property type="protein sequence ID" value="MBU2740036.1"/>
    <property type="molecule type" value="Genomic_DNA"/>
</dbReference>
<evidence type="ECO:0000313" key="6">
    <source>
        <dbReference type="Proteomes" id="UP001197028"/>
    </source>
</evidence>
<keyword evidence="6" id="KW-1185">Reference proteome</keyword>
<dbReference type="Proteomes" id="UP001197028">
    <property type="component" value="Unassembled WGS sequence"/>
</dbReference>
<evidence type="ECO:0000256" key="4">
    <source>
        <dbReference type="SAM" id="Phobius"/>
    </source>
</evidence>
<evidence type="ECO:0000313" key="5">
    <source>
        <dbReference type="EMBL" id="MBU2740036.1"/>
    </source>
</evidence>
<feature type="non-terminal residue" evidence="5">
    <location>
        <position position="99"/>
    </location>
</feature>
<dbReference type="InterPro" id="IPR036259">
    <property type="entry name" value="MFS_trans_sf"/>
</dbReference>
<feature type="non-terminal residue" evidence="5">
    <location>
        <position position="1"/>
    </location>
</feature>
<reference evidence="5 6" key="1">
    <citation type="journal article" date="2021" name="ISME J.">
        <title>Genomic evolution of the class Acidithiobacillia: deep-branching Proteobacteria living in extreme acidic conditions.</title>
        <authorList>
            <person name="Moya-Beltran A."/>
            <person name="Beard S."/>
            <person name="Rojas-Villalobos C."/>
            <person name="Issotta F."/>
            <person name="Gallardo Y."/>
            <person name="Ulloa R."/>
            <person name="Giaveno A."/>
            <person name="Degli Esposti M."/>
            <person name="Johnson D.B."/>
            <person name="Quatrini R."/>
        </authorList>
    </citation>
    <scope>NUCLEOTIDE SEQUENCE [LARGE SCALE GENOMIC DNA]</scope>
    <source>
        <strain evidence="5 6">ATCC 19703</strain>
    </source>
</reference>
<dbReference type="Pfam" id="PF07690">
    <property type="entry name" value="MFS_1"/>
    <property type="match status" value="1"/>
</dbReference>
<evidence type="ECO:0000256" key="1">
    <source>
        <dbReference type="ARBA" id="ARBA00022692"/>
    </source>
</evidence>